<comment type="subunit">
    <text evidence="9">Component of the proteasome complex.</text>
</comment>
<dbReference type="Gene3D" id="3.60.20.10">
    <property type="entry name" value="Glutamine Phosphoribosylpyrophosphate, subunit 1, domain 1"/>
    <property type="match status" value="1"/>
</dbReference>
<comment type="catalytic activity">
    <reaction evidence="1">
        <text>Cleavage of peptide bonds with very broad specificity.</text>
        <dbReference type="EC" id="3.4.25.1"/>
    </reaction>
</comment>
<dbReference type="InterPro" id="IPR029055">
    <property type="entry name" value="Ntn_hydrolases_N"/>
</dbReference>
<dbReference type="InterPro" id="IPR000243">
    <property type="entry name" value="Pept_T1A_subB"/>
</dbReference>
<feature type="non-terminal residue" evidence="10">
    <location>
        <position position="197"/>
    </location>
</feature>
<dbReference type="SUPFAM" id="SSF56235">
    <property type="entry name" value="N-terminal nucleophile aminohydrolases (Ntn hydrolases)"/>
    <property type="match status" value="1"/>
</dbReference>
<evidence type="ECO:0000256" key="1">
    <source>
        <dbReference type="ARBA" id="ARBA00001198"/>
    </source>
</evidence>
<sequence length="197" mass="21207">LEFAHGTTTLSFVFQGGIVAAVDSRASLGSFVGSKTTQKVLPINSHMLGTMAGGAADCSFWIRKLQGEAAMHVLTLDGRRMSVARASRLLSNALYDNRKLGLSVGTMVMGFDDTETKSSRARIFYVDNSGTRIEGDVFAVGSGSTFALGILDTEKRHDLTVDEAVALGLKAIRHATFRDAYSGGFINVYLITHEHGW</sequence>
<dbReference type="GO" id="GO:0005839">
    <property type="term" value="C:proteasome core complex"/>
    <property type="evidence" value="ECO:0007669"/>
    <property type="project" value="InterPro"/>
</dbReference>
<dbReference type="Proteomes" id="UP000836788">
    <property type="component" value="Chromosome 4"/>
</dbReference>
<keyword evidence="3" id="KW-0645">Protease</keyword>
<dbReference type="EMBL" id="OU594945">
    <property type="protein sequence ID" value="CAG9289767.1"/>
    <property type="molecule type" value="Genomic_DNA"/>
</dbReference>
<dbReference type="PANTHER" id="PTHR32194:SF3">
    <property type="entry name" value="PROTEASOME SUBUNIT BETA"/>
    <property type="match status" value="1"/>
</dbReference>
<evidence type="ECO:0000256" key="6">
    <source>
        <dbReference type="ARBA" id="ARBA00022942"/>
    </source>
</evidence>
<keyword evidence="5" id="KW-0378">Hydrolase</keyword>
<evidence type="ECO:0000256" key="8">
    <source>
        <dbReference type="PIRSR" id="PIRSR600243-1"/>
    </source>
</evidence>
<dbReference type="InterPro" id="IPR023333">
    <property type="entry name" value="Proteasome_suB-type"/>
</dbReference>
<dbReference type="InterPro" id="IPR001353">
    <property type="entry name" value="Proteasome_sua/b"/>
</dbReference>
<evidence type="ECO:0000256" key="4">
    <source>
        <dbReference type="ARBA" id="ARBA00022698"/>
    </source>
</evidence>
<keyword evidence="4" id="KW-0888">Threonine protease</keyword>
<protein>
    <recommendedName>
        <fullName evidence="9">Proteasome subunit beta</fullName>
    </recommendedName>
</protein>
<comment type="function">
    <text evidence="9">Component of the proteasome, a multicatalytic proteinase complex which is characterized by its ability to cleave peptides with Arg, Phe, Tyr, Leu, and Glu adjacent to the leaving group at neutral or slightly basic pH. The proteasome has an ATP-dependent proteolytic activity.</text>
</comment>
<proteinExistence type="inferred from homology"/>
<dbReference type="AlphaFoldDB" id="A0A8J9X7F6"/>
<dbReference type="InterPro" id="IPR016050">
    <property type="entry name" value="Proteasome_bsu_CS"/>
</dbReference>
<evidence type="ECO:0000256" key="5">
    <source>
        <dbReference type="ARBA" id="ARBA00022801"/>
    </source>
</evidence>
<feature type="active site" description="Nucleophile" evidence="8">
    <location>
        <position position="7"/>
    </location>
</feature>
<reference evidence="10" key="1">
    <citation type="submission" date="2022-02" db="EMBL/GenBank/DDBJ databases">
        <authorList>
            <person name="Giguere J D."/>
        </authorList>
    </citation>
    <scope>NUCLEOTIDE SEQUENCE</scope>
    <source>
        <strain evidence="10">CCAP 1055/1</strain>
    </source>
</reference>
<keyword evidence="7" id="KW-0865">Zymogen</keyword>
<evidence type="ECO:0000313" key="10">
    <source>
        <dbReference type="EMBL" id="CAG9289767.1"/>
    </source>
</evidence>
<keyword evidence="9" id="KW-0539">Nucleus</keyword>
<keyword evidence="2 9" id="KW-0963">Cytoplasm</keyword>
<gene>
    <name evidence="10" type="ORF">PTTT1_LOCUS42691</name>
</gene>
<dbReference type="PANTHER" id="PTHR32194">
    <property type="entry name" value="METALLOPROTEASE TLDD"/>
    <property type="match status" value="1"/>
</dbReference>
<dbReference type="PROSITE" id="PS00854">
    <property type="entry name" value="PROTEASOME_BETA_1"/>
    <property type="match status" value="1"/>
</dbReference>
<evidence type="ECO:0000256" key="7">
    <source>
        <dbReference type="ARBA" id="ARBA00023145"/>
    </source>
</evidence>
<evidence type="ECO:0000256" key="2">
    <source>
        <dbReference type="ARBA" id="ARBA00022490"/>
    </source>
</evidence>
<name>A0A8J9X7F6_PHATR</name>
<comment type="subcellular location">
    <subcellularLocation>
        <location evidence="9">Cytoplasm</location>
    </subcellularLocation>
    <subcellularLocation>
        <location evidence="9">Nucleus</location>
    </subcellularLocation>
</comment>
<dbReference type="GO" id="GO:0005737">
    <property type="term" value="C:cytoplasm"/>
    <property type="evidence" value="ECO:0007669"/>
    <property type="project" value="UniProtKB-SubCell"/>
</dbReference>
<feature type="non-terminal residue" evidence="10">
    <location>
        <position position="1"/>
    </location>
</feature>
<dbReference type="GO" id="GO:0004298">
    <property type="term" value="F:threonine-type endopeptidase activity"/>
    <property type="evidence" value="ECO:0007669"/>
    <property type="project" value="UniProtKB-KW"/>
</dbReference>
<comment type="similarity">
    <text evidence="9">Belongs to the peptidase T1B family.</text>
</comment>
<organism evidence="10">
    <name type="scientific">Phaeodactylum tricornutum</name>
    <name type="common">Diatom</name>
    <dbReference type="NCBI Taxonomy" id="2850"/>
    <lineage>
        <taxon>Eukaryota</taxon>
        <taxon>Sar</taxon>
        <taxon>Stramenopiles</taxon>
        <taxon>Ochrophyta</taxon>
        <taxon>Bacillariophyta</taxon>
        <taxon>Bacillariophyceae</taxon>
        <taxon>Bacillariophycidae</taxon>
        <taxon>Naviculales</taxon>
        <taxon>Phaeodactylaceae</taxon>
        <taxon>Phaeodactylum</taxon>
    </lineage>
</organism>
<dbReference type="Pfam" id="PF00227">
    <property type="entry name" value="Proteasome"/>
    <property type="match status" value="1"/>
</dbReference>
<dbReference type="PROSITE" id="PS51476">
    <property type="entry name" value="PROTEASOME_BETA_2"/>
    <property type="match status" value="1"/>
</dbReference>
<dbReference type="GO" id="GO:0005634">
    <property type="term" value="C:nucleus"/>
    <property type="evidence" value="ECO:0007669"/>
    <property type="project" value="UniProtKB-SubCell"/>
</dbReference>
<accession>A0A8J9X7F6</accession>
<evidence type="ECO:0000256" key="9">
    <source>
        <dbReference type="RuleBase" id="RU004203"/>
    </source>
</evidence>
<keyword evidence="6 9" id="KW-0647">Proteasome</keyword>
<evidence type="ECO:0000256" key="3">
    <source>
        <dbReference type="ARBA" id="ARBA00022670"/>
    </source>
</evidence>
<dbReference type="GO" id="GO:0051603">
    <property type="term" value="P:proteolysis involved in protein catabolic process"/>
    <property type="evidence" value="ECO:0007669"/>
    <property type="project" value="InterPro"/>
</dbReference>
<dbReference type="PRINTS" id="PR00141">
    <property type="entry name" value="PROTEASOME"/>
</dbReference>